<evidence type="ECO:0000256" key="3">
    <source>
        <dbReference type="PROSITE-ProRule" id="PRU00473"/>
    </source>
</evidence>
<evidence type="ECO:0000256" key="4">
    <source>
        <dbReference type="SAM" id="SignalP"/>
    </source>
</evidence>
<dbReference type="PANTHER" id="PTHR30329">
    <property type="entry name" value="STATOR ELEMENT OF FLAGELLAR MOTOR COMPLEX"/>
    <property type="match status" value="1"/>
</dbReference>
<dbReference type="InterPro" id="IPR006664">
    <property type="entry name" value="OMP_bac"/>
</dbReference>
<dbReference type="SUPFAM" id="SSF103088">
    <property type="entry name" value="OmpA-like"/>
    <property type="match status" value="1"/>
</dbReference>
<dbReference type="PROSITE" id="PS51123">
    <property type="entry name" value="OMPA_2"/>
    <property type="match status" value="1"/>
</dbReference>
<dbReference type="PANTHER" id="PTHR30329:SF20">
    <property type="entry name" value="EXPORTED PROTEIN"/>
    <property type="match status" value="1"/>
</dbReference>
<reference evidence="6" key="1">
    <citation type="submission" date="2022-05" db="EMBL/GenBank/DDBJ databases">
        <authorList>
            <person name="Jo J.-H."/>
            <person name="Im W.-T."/>
        </authorList>
    </citation>
    <scope>NUCLEOTIDE SEQUENCE</scope>
    <source>
        <strain evidence="6">SE220</strain>
    </source>
</reference>
<feature type="domain" description="OmpA-like" evidence="5">
    <location>
        <begin position="80"/>
        <end position="194"/>
    </location>
</feature>
<dbReference type="CDD" id="cd07185">
    <property type="entry name" value="OmpA_C-like"/>
    <property type="match status" value="1"/>
</dbReference>
<protein>
    <submittedName>
        <fullName evidence="6">OmpA family protein</fullName>
    </submittedName>
</protein>
<evidence type="ECO:0000259" key="5">
    <source>
        <dbReference type="PROSITE" id="PS51123"/>
    </source>
</evidence>
<evidence type="ECO:0000313" key="6">
    <source>
        <dbReference type="EMBL" id="MCL6729666.1"/>
    </source>
</evidence>
<feature type="chain" id="PRO_5046427881" evidence="4">
    <location>
        <begin position="19"/>
        <end position="194"/>
    </location>
</feature>
<dbReference type="PRINTS" id="PR01021">
    <property type="entry name" value="OMPADOMAIN"/>
</dbReference>
<dbReference type="PROSITE" id="PS01068">
    <property type="entry name" value="OMPA_1"/>
    <property type="match status" value="1"/>
</dbReference>
<feature type="signal peptide" evidence="4">
    <location>
        <begin position="1"/>
        <end position="18"/>
    </location>
</feature>
<evidence type="ECO:0000256" key="2">
    <source>
        <dbReference type="ARBA" id="ARBA00023136"/>
    </source>
</evidence>
<accession>A0ABT0S218</accession>
<evidence type="ECO:0000256" key="1">
    <source>
        <dbReference type="ARBA" id="ARBA00004442"/>
    </source>
</evidence>
<dbReference type="Gene3D" id="3.30.1330.60">
    <property type="entry name" value="OmpA-like domain"/>
    <property type="match status" value="1"/>
</dbReference>
<name>A0ABT0S218_9SPHN</name>
<dbReference type="InterPro" id="IPR006665">
    <property type="entry name" value="OmpA-like"/>
</dbReference>
<keyword evidence="4" id="KW-0732">Signal</keyword>
<dbReference type="Pfam" id="PF00691">
    <property type="entry name" value="OmpA"/>
    <property type="match status" value="1"/>
</dbReference>
<sequence length="194" mass="20323">MNGRVVALLALFGLAACAHSSMVLLPDENGGHGQVAILKPDGTGETLVSEANSRATLSATPAIHPLGSKGLKPTEAALLASLPPPPKSFTLYFLEGTTEMTEKSAPLLDEIKAEIAGRPGAEVQVTGHTDTVGSDADNDALSQKRAEEIMSLLASKGFDRTIMSAVGRGERELQVPTDDNVSSPVNRRVEVIVR</sequence>
<dbReference type="InterPro" id="IPR036737">
    <property type="entry name" value="OmpA-like_sf"/>
</dbReference>
<organism evidence="6 7">
    <name type="scientific">Sphingomonas hankyongi</name>
    <dbReference type="NCBI Taxonomy" id="2908209"/>
    <lineage>
        <taxon>Bacteria</taxon>
        <taxon>Pseudomonadati</taxon>
        <taxon>Pseudomonadota</taxon>
        <taxon>Alphaproteobacteria</taxon>
        <taxon>Sphingomonadales</taxon>
        <taxon>Sphingomonadaceae</taxon>
        <taxon>Sphingomonas</taxon>
    </lineage>
</organism>
<keyword evidence="7" id="KW-1185">Reference proteome</keyword>
<dbReference type="InterPro" id="IPR050330">
    <property type="entry name" value="Bact_OuterMem_StrucFunc"/>
</dbReference>
<dbReference type="Proteomes" id="UP001165342">
    <property type="component" value="Unassembled WGS sequence"/>
</dbReference>
<comment type="subcellular location">
    <subcellularLocation>
        <location evidence="1">Cell outer membrane</location>
    </subcellularLocation>
</comment>
<dbReference type="RefSeq" id="WP_249831151.1">
    <property type="nucleotide sequence ID" value="NZ_JAMGBE010000002.1"/>
</dbReference>
<comment type="caution">
    <text evidence="6">The sequence shown here is derived from an EMBL/GenBank/DDBJ whole genome shotgun (WGS) entry which is preliminary data.</text>
</comment>
<dbReference type="EMBL" id="JAMGBE010000002">
    <property type="protein sequence ID" value="MCL6729666.1"/>
    <property type="molecule type" value="Genomic_DNA"/>
</dbReference>
<gene>
    <name evidence="6" type="ORF">LZ538_06290</name>
</gene>
<keyword evidence="2 3" id="KW-0472">Membrane</keyword>
<evidence type="ECO:0000313" key="7">
    <source>
        <dbReference type="Proteomes" id="UP001165342"/>
    </source>
</evidence>
<dbReference type="InterPro" id="IPR006690">
    <property type="entry name" value="OMPA-like_CS"/>
</dbReference>
<proteinExistence type="predicted"/>
<dbReference type="PROSITE" id="PS51257">
    <property type="entry name" value="PROKAR_LIPOPROTEIN"/>
    <property type="match status" value="1"/>
</dbReference>